<evidence type="ECO:0000256" key="3">
    <source>
        <dbReference type="ARBA" id="ARBA00022525"/>
    </source>
</evidence>
<dbReference type="PANTHER" id="PTHR33109">
    <property type="entry name" value="EPIDERMAL PATTERNING FACTOR-LIKE PROTEIN 4"/>
    <property type="match status" value="1"/>
</dbReference>
<accession>A0A835QVU5</accession>
<protein>
    <recommendedName>
        <fullName evidence="6">Epidermal patterning factor-like protein</fullName>
    </recommendedName>
</protein>
<keyword evidence="6" id="KW-0217">Developmental protein</keyword>
<dbReference type="PANTHER" id="PTHR33109:SF7">
    <property type="entry name" value="EPIDERMAL PATTERNING FACTOR-LIKE PROTEIN 2"/>
    <property type="match status" value="1"/>
</dbReference>
<evidence type="ECO:0000256" key="2">
    <source>
        <dbReference type="ARBA" id="ARBA00008127"/>
    </source>
</evidence>
<dbReference type="AlphaFoldDB" id="A0A835QVU5"/>
<sequence>MDACGRGVNKGGILIMPIFSEKTNSTDLTKSALQGGEGKDVLTASAMVGSRPPRCSRMCLKCAHCEAVQVPAIPQQIGAAAHTSMNIDARGDDKSNYKPMKWKCKCGNFLFNP</sequence>
<dbReference type="OrthoDB" id="614712at2759"/>
<dbReference type="Proteomes" id="UP000639772">
    <property type="component" value="Chromosome 6"/>
</dbReference>
<keyword evidence="3 6" id="KW-0964">Secreted</keyword>
<comment type="caution">
    <text evidence="7">The sequence shown here is derived from an EMBL/GenBank/DDBJ whole genome shotgun (WGS) entry which is preliminary data.</text>
</comment>
<evidence type="ECO:0000256" key="4">
    <source>
        <dbReference type="ARBA" id="ARBA00022729"/>
    </source>
</evidence>
<comment type="similarity">
    <text evidence="2 6">Belongs to the plant cysteine rich small secretory peptide family. Epidermal patterning factor subfamily.</text>
</comment>
<dbReference type="EMBL" id="JADCNM010000006">
    <property type="protein sequence ID" value="KAG0478858.1"/>
    <property type="molecule type" value="Genomic_DNA"/>
</dbReference>
<reference evidence="7 8" key="1">
    <citation type="journal article" date="2020" name="Nat. Food">
        <title>A phased Vanilla planifolia genome enables genetic improvement of flavour and production.</title>
        <authorList>
            <person name="Hasing T."/>
            <person name="Tang H."/>
            <person name="Brym M."/>
            <person name="Khazi F."/>
            <person name="Huang T."/>
            <person name="Chambers A.H."/>
        </authorList>
    </citation>
    <scope>NUCLEOTIDE SEQUENCE [LARGE SCALE GENOMIC DNA]</scope>
    <source>
        <tissue evidence="7">Leaf</tissue>
    </source>
</reference>
<keyword evidence="4" id="KW-0732">Signal</keyword>
<dbReference type="Pfam" id="PF17181">
    <property type="entry name" value="EPF"/>
    <property type="match status" value="1"/>
</dbReference>
<evidence type="ECO:0000313" key="8">
    <source>
        <dbReference type="Proteomes" id="UP000639772"/>
    </source>
</evidence>
<dbReference type="GO" id="GO:0010052">
    <property type="term" value="P:guard cell differentiation"/>
    <property type="evidence" value="ECO:0007669"/>
    <property type="project" value="UniProtKB-UniRule"/>
</dbReference>
<comment type="function">
    <text evidence="6">Controls stomatal patterning.</text>
</comment>
<organism evidence="7 8">
    <name type="scientific">Vanilla planifolia</name>
    <name type="common">Vanilla</name>
    <dbReference type="NCBI Taxonomy" id="51239"/>
    <lineage>
        <taxon>Eukaryota</taxon>
        <taxon>Viridiplantae</taxon>
        <taxon>Streptophyta</taxon>
        <taxon>Embryophyta</taxon>
        <taxon>Tracheophyta</taxon>
        <taxon>Spermatophyta</taxon>
        <taxon>Magnoliopsida</taxon>
        <taxon>Liliopsida</taxon>
        <taxon>Asparagales</taxon>
        <taxon>Orchidaceae</taxon>
        <taxon>Vanilloideae</taxon>
        <taxon>Vanilleae</taxon>
        <taxon>Vanilla</taxon>
    </lineage>
</organism>
<name>A0A835QVU5_VANPL</name>
<dbReference type="InterPro" id="IPR039455">
    <property type="entry name" value="EPFL"/>
</dbReference>
<evidence type="ECO:0000256" key="1">
    <source>
        <dbReference type="ARBA" id="ARBA00004613"/>
    </source>
</evidence>
<gene>
    <name evidence="7" type="ORF">HPP92_013577</name>
</gene>
<keyword evidence="5" id="KW-1015">Disulfide bond</keyword>
<evidence type="ECO:0000256" key="6">
    <source>
        <dbReference type="RuleBase" id="RU367102"/>
    </source>
</evidence>
<proteinExistence type="inferred from homology"/>
<evidence type="ECO:0000313" key="7">
    <source>
        <dbReference type="EMBL" id="KAG0478858.1"/>
    </source>
</evidence>
<evidence type="ECO:0000256" key="5">
    <source>
        <dbReference type="ARBA" id="ARBA00023157"/>
    </source>
</evidence>
<dbReference type="GO" id="GO:0005576">
    <property type="term" value="C:extracellular region"/>
    <property type="evidence" value="ECO:0007669"/>
    <property type="project" value="UniProtKB-SubCell"/>
</dbReference>
<comment type="subcellular location">
    <subcellularLocation>
        <location evidence="1 6">Secreted</location>
    </subcellularLocation>
</comment>